<feature type="region of interest" description="Disordered" evidence="1">
    <location>
        <begin position="1"/>
        <end position="23"/>
    </location>
</feature>
<name>A0ABM9I7B4_9GAMM</name>
<dbReference type="EMBL" id="OX458333">
    <property type="protein sequence ID" value="CAI8937216.1"/>
    <property type="molecule type" value="Genomic_DNA"/>
</dbReference>
<sequence length="142" mass="15638">MIGTAKHGGCQGSNNPSCKTTEAHKHLRIEHDTPRAVTVMVSPSNVFVLLPAIAAVVNECSKTPSEYREECRMTSLIFRLSGLVTRRGFRGTGTCKIGPGQRITGSIDDGRNRFTRTEEDIQRPLRNLFHRTSARQALKSGS</sequence>
<dbReference type="Proteomes" id="UP001162030">
    <property type="component" value="Chromosome"/>
</dbReference>
<evidence type="ECO:0000313" key="3">
    <source>
        <dbReference type="Proteomes" id="UP001162030"/>
    </source>
</evidence>
<proteinExistence type="predicted"/>
<gene>
    <name evidence="2" type="ORF">MSZNOR_4166</name>
</gene>
<reference evidence="2 3" key="1">
    <citation type="submission" date="2023-03" db="EMBL/GenBank/DDBJ databases">
        <authorList>
            <person name="Pearce D."/>
        </authorList>
    </citation>
    <scope>NUCLEOTIDE SEQUENCE [LARGE SCALE GENOMIC DNA]</scope>
    <source>
        <strain evidence="2">Msz</strain>
    </source>
</reference>
<evidence type="ECO:0000313" key="2">
    <source>
        <dbReference type="EMBL" id="CAI8937216.1"/>
    </source>
</evidence>
<accession>A0ABM9I7B4</accession>
<protein>
    <submittedName>
        <fullName evidence="2">Uncharacterized protein</fullName>
    </submittedName>
</protein>
<keyword evidence="3" id="KW-1185">Reference proteome</keyword>
<organism evidence="2 3">
    <name type="scientific">Methylocaldum szegediense</name>
    <dbReference type="NCBI Taxonomy" id="73780"/>
    <lineage>
        <taxon>Bacteria</taxon>
        <taxon>Pseudomonadati</taxon>
        <taxon>Pseudomonadota</taxon>
        <taxon>Gammaproteobacteria</taxon>
        <taxon>Methylococcales</taxon>
        <taxon>Methylococcaceae</taxon>
        <taxon>Methylocaldum</taxon>
    </lineage>
</organism>
<evidence type="ECO:0000256" key="1">
    <source>
        <dbReference type="SAM" id="MobiDB-lite"/>
    </source>
</evidence>